<name>A0ABU8L6U3_9MICO</name>
<evidence type="ECO:0000313" key="1">
    <source>
        <dbReference type="EMBL" id="MEJ1087043.1"/>
    </source>
</evidence>
<dbReference type="EMBL" id="JBBDGM010000001">
    <property type="protein sequence ID" value="MEJ1087043.1"/>
    <property type="molecule type" value="Genomic_DNA"/>
</dbReference>
<keyword evidence="2" id="KW-1185">Reference proteome</keyword>
<protein>
    <recommendedName>
        <fullName evidence="3">Terminase small subunit</fullName>
    </recommendedName>
</protein>
<dbReference type="RefSeq" id="WP_337330716.1">
    <property type="nucleotide sequence ID" value="NZ_JBBDGM010000001.1"/>
</dbReference>
<reference evidence="1 2" key="1">
    <citation type="submission" date="2024-02" db="EMBL/GenBank/DDBJ databases">
        <authorList>
            <person name="Saticioglu I.B."/>
        </authorList>
    </citation>
    <scope>NUCLEOTIDE SEQUENCE [LARGE SCALE GENOMIC DNA]</scope>
    <source>
        <strain evidence="1 2">Mu-80</strain>
    </source>
</reference>
<comment type="caution">
    <text evidence="1">The sequence shown here is derived from an EMBL/GenBank/DDBJ whole genome shotgun (WGS) entry which is preliminary data.</text>
</comment>
<evidence type="ECO:0000313" key="2">
    <source>
        <dbReference type="Proteomes" id="UP001371224"/>
    </source>
</evidence>
<gene>
    <name evidence="1" type="ORF">WDU99_01785</name>
</gene>
<evidence type="ECO:0008006" key="3">
    <source>
        <dbReference type="Google" id="ProtNLM"/>
    </source>
</evidence>
<accession>A0ABU8L6U3</accession>
<proteinExistence type="predicted"/>
<sequence>MGRPRTPLEQLEHGTLARYRRGCKCEPCRASNRDRVRNHRARLAAVDSEREQVATIAVNIDPDAPAPTIDMQAPAGRVEKAVRKDLKDLVGEPPWKRTAAAILRLNARVIDQAPAVDRLDLLSPMQLRAQEWMKLLRSVGPTDGTVAGGAEALLNALGASGDGDD</sequence>
<dbReference type="Proteomes" id="UP001371224">
    <property type="component" value="Unassembled WGS sequence"/>
</dbReference>
<organism evidence="1 2">
    <name type="scientific">Microbacterium bandirmense</name>
    <dbReference type="NCBI Taxonomy" id="3122050"/>
    <lineage>
        <taxon>Bacteria</taxon>
        <taxon>Bacillati</taxon>
        <taxon>Actinomycetota</taxon>
        <taxon>Actinomycetes</taxon>
        <taxon>Micrococcales</taxon>
        <taxon>Microbacteriaceae</taxon>
        <taxon>Microbacterium</taxon>
    </lineage>
</organism>